<dbReference type="AlphaFoldDB" id="A0A8X6WLU6"/>
<organism evidence="1 2">
    <name type="scientific">Trichonephila inaurata madagascariensis</name>
    <dbReference type="NCBI Taxonomy" id="2747483"/>
    <lineage>
        <taxon>Eukaryota</taxon>
        <taxon>Metazoa</taxon>
        <taxon>Ecdysozoa</taxon>
        <taxon>Arthropoda</taxon>
        <taxon>Chelicerata</taxon>
        <taxon>Arachnida</taxon>
        <taxon>Araneae</taxon>
        <taxon>Araneomorphae</taxon>
        <taxon>Entelegynae</taxon>
        <taxon>Araneoidea</taxon>
        <taxon>Nephilidae</taxon>
        <taxon>Trichonephila</taxon>
        <taxon>Trichonephila inaurata</taxon>
    </lineage>
</organism>
<accession>A0A8X6WLU6</accession>
<proteinExistence type="predicted"/>
<protein>
    <submittedName>
        <fullName evidence="1">Uncharacterized protein</fullName>
    </submittedName>
</protein>
<dbReference type="Proteomes" id="UP000886998">
    <property type="component" value="Unassembled WGS sequence"/>
</dbReference>
<reference evidence="1" key="1">
    <citation type="submission" date="2020-08" db="EMBL/GenBank/DDBJ databases">
        <title>Multicomponent nature underlies the extraordinary mechanical properties of spider dragline silk.</title>
        <authorList>
            <person name="Kono N."/>
            <person name="Nakamura H."/>
            <person name="Mori M."/>
            <person name="Yoshida Y."/>
            <person name="Ohtoshi R."/>
            <person name="Malay A.D."/>
            <person name="Moran D.A.P."/>
            <person name="Tomita M."/>
            <person name="Numata K."/>
            <person name="Arakawa K."/>
        </authorList>
    </citation>
    <scope>NUCLEOTIDE SEQUENCE</scope>
</reference>
<evidence type="ECO:0000313" key="2">
    <source>
        <dbReference type="Proteomes" id="UP000886998"/>
    </source>
</evidence>
<sequence>MNIDKESNCTRRLFRFSEKNLLQIKTNCRFLQQCINIATFSQMELNLSHATLSTISSFPAQDIRGFPQLTASLLPHVMVCVGKLCHYVTRNAIIERYQVGIIVTDDLRKHLSLI</sequence>
<comment type="caution">
    <text evidence="1">The sequence shown here is derived from an EMBL/GenBank/DDBJ whole genome shotgun (WGS) entry which is preliminary data.</text>
</comment>
<name>A0A8X6WLU6_9ARAC</name>
<dbReference type="EMBL" id="BMAV01000360">
    <property type="protein sequence ID" value="GFY37567.1"/>
    <property type="molecule type" value="Genomic_DNA"/>
</dbReference>
<keyword evidence="2" id="KW-1185">Reference proteome</keyword>
<evidence type="ECO:0000313" key="1">
    <source>
        <dbReference type="EMBL" id="GFY37567.1"/>
    </source>
</evidence>
<gene>
    <name evidence="1" type="ORF">TNIN_134511</name>
</gene>